<proteinExistence type="predicted"/>
<accession>A0ABR2JWH0</accession>
<dbReference type="EMBL" id="JAPFFF010000009">
    <property type="protein sequence ID" value="KAK8882200.1"/>
    <property type="molecule type" value="Genomic_DNA"/>
</dbReference>
<evidence type="ECO:0000313" key="2">
    <source>
        <dbReference type="Proteomes" id="UP001470230"/>
    </source>
</evidence>
<reference evidence="1 2" key="1">
    <citation type="submission" date="2024-04" db="EMBL/GenBank/DDBJ databases">
        <title>Tritrichomonas musculus Genome.</title>
        <authorList>
            <person name="Alves-Ferreira E."/>
            <person name="Grigg M."/>
            <person name="Lorenzi H."/>
            <person name="Galac M."/>
        </authorList>
    </citation>
    <scope>NUCLEOTIDE SEQUENCE [LARGE SCALE GENOMIC DNA]</scope>
    <source>
        <strain evidence="1 2">EAF2021</strain>
    </source>
</reference>
<evidence type="ECO:0008006" key="3">
    <source>
        <dbReference type="Google" id="ProtNLM"/>
    </source>
</evidence>
<keyword evidence="2" id="KW-1185">Reference proteome</keyword>
<comment type="caution">
    <text evidence="1">The sequence shown here is derived from an EMBL/GenBank/DDBJ whole genome shotgun (WGS) entry which is preliminary data.</text>
</comment>
<dbReference type="Proteomes" id="UP001470230">
    <property type="component" value="Unassembled WGS sequence"/>
</dbReference>
<name>A0ABR2JWH0_9EUKA</name>
<sequence>MSSQTPDIDPIALDEKLDQIRIENEKYLRKHPELKTMIFNFMQALLKDKPNEILPYAVVFFTSSQVQND</sequence>
<dbReference type="CDD" id="cd22971">
    <property type="entry name" value="DD_RIIAD1"/>
    <property type="match status" value="1"/>
</dbReference>
<evidence type="ECO:0000313" key="1">
    <source>
        <dbReference type="EMBL" id="KAK8882200.1"/>
    </source>
</evidence>
<protein>
    <recommendedName>
        <fullName evidence="3">RIIa domain-containing protein</fullName>
    </recommendedName>
</protein>
<dbReference type="SUPFAM" id="SSF47391">
    <property type="entry name" value="Dimerization-anchoring domain of cAMP-dependent PK regulatory subunit"/>
    <property type="match status" value="1"/>
</dbReference>
<gene>
    <name evidence="1" type="ORF">M9Y10_044841</name>
</gene>
<organism evidence="1 2">
    <name type="scientific">Tritrichomonas musculus</name>
    <dbReference type="NCBI Taxonomy" id="1915356"/>
    <lineage>
        <taxon>Eukaryota</taxon>
        <taxon>Metamonada</taxon>
        <taxon>Parabasalia</taxon>
        <taxon>Tritrichomonadida</taxon>
        <taxon>Tritrichomonadidae</taxon>
        <taxon>Tritrichomonas</taxon>
    </lineage>
</organism>
<dbReference type="InterPro" id="IPR059162">
    <property type="entry name" value="RIIAD1"/>
</dbReference>